<dbReference type="EMBL" id="AGNK02003900">
    <property type="status" value="NOT_ANNOTATED_CDS"/>
    <property type="molecule type" value="Genomic_DNA"/>
</dbReference>
<dbReference type="Proteomes" id="UP000004995">
    <property type="component" value="Unassembled WGS sequence"/>
</dbReference>
<dbReference type="AlphaFoldDB" id="K3YKP7"/>
<dbReference type="EnsemblPlants" id="KQL02015">
    <property type="protein sequence ID" value="KQL02015"/>
    <property type="gene ID" value="SETIT_014816mg"/>
</dbReference>
<dbReference type="HOGENOM" id="CLU_2946080_0_0_1"/>
<name>K3YKP7_SETIT</name>
<evidence type="ECO:0000313" key="1">
    <source>
        <dbReference type="EnsemblPlants" id="KQL02015"/>
    </source>
</evidence>
<proteinExistence type="predicted"/>
<protein>
    <submittedName>
        <fullName evidence="1">Uncharacterized protein</fullName>
    </submittedName>
</protein>
<evidence type="ECO:0000313" key="2">
    <source>
        <dbReference type="Proteomes" id="UP000004995"/>
    </source>
</evidence>
<organism evidence="1 2">
    <name type="scientific">Setaria italica</name>
    <name type="common">Foxtail millet</name>
    <name type="synonym">Panicum italicum</name>
    <dbReference type="NCBI Taxonomy" id="4555"/>
    <lineage>
        <taxon>Eukaryota</taxon>
        <taxon>Viridiplantae</taxon>
        <taxon>Streptophyta</taxon>
        <taxon>Embryophyta</taxon>
        <taxon>Tracheophyta</taxon>
        <taxon>Spermatophyta</taxon>
        <taxon>Magnoliopsida</taxon>
        <taxon>Liliopsida</taxon>
        <taxon>Poales</taxon>
        <taxon>Poaceae</taxon>
        <taxon>PACMAD clade</taxon>
        <taxon>Panicoideae</taxon>
        <taxon>Panicodae</taxon>
        <taxon>Paniceae</taxon>
        <taxon>Cenchrinae</taxon>
        <taxon>Setaria</taxon>
    </lineage>
</organism>
<dbReference type="InParanoid" id="K3YKP7"/>
<reference evidence="1" key="2">
    <citation type="submission" date="2018-08" db="UniProtKB">
        <authorList>
            <consortium name="EnsemblPlants"/>
        </authorList>
    </citation>
    <scope>IDENTIFICATION</scope>
    <source>
        <strain evidence="1">Yugu1</strain>
    </source>
</reference>
<dbReference type="Gramene" id="KQL02015">
    <property type="protein sequence ID" value="KQL02015"/>
    <property type="gene ID" value="SETIT_014816mg"/>
</dbReference>
<reference evidence="2" key="1">
    <citation type="journal article" date="2012" name="Nat. Biotechnol.">
        <title>Reference genome sequence of the model plant Setaria.</title>
        <authorList>
            <person name="Bennetzen J.L."/>
            <person name="Schmutz J."/>
            <person name="Wang H."/>
            <person name="Percifield R."/>
            <person name="Hawkins J."/>
            <person name="Pontaroli A.C."/>
            <person name="Estep M."/>
            <person name="Feng L."/>
            <person name="Vaughn J.N."/>
            <person name="Grimwood J."/>
            <person name="Jenkins J."/>
            <person name="Barry K."/>
            <person name="Lindquist E."/>
            <person name="Hellsten U."/>
            <person name="Deshpande S."/>
            <person name="Wang X."/>
            <person name="Wu X."/>
            <person name="Mitros T."/>
            <person name="Triplett J."/>
            <person name="Yang X."/>
            <person name="Ye C.Y."/>
            <person name="Mauro-Herrera M."/>
            <person name="Wang L."/>
            <person name="Li P."/>
            <person name="Sharma M."/>
            <person name="Sharma R."/>
            <person name="Ronald P.C."/>
            <person name="Panaud O."/>
            <person name="Kellogg E.A."/>
            <person name="Brutnell T.P."/>
            <person name="Doust A.N."/>
            <person name="Tuskan G.A."/>
            <person name="Rokhsar D."/>
            <person name="Devos K.M."/>
        </authorList>
    </citation>
    <scope>NUCLEOTIDE SEQUENCE [LARGE SCALE GENOMIC DNA]</scope>
    <source>
        <strain evidence="2">cv. Yugu1</strain>
    </source>
</reference>
<keyword evidence="2" id="KW-1185">Reference proteome</keyword>
<sequence length="60" mass="6983">MIITCVKVCCNNAFERKEQFEVPTSISRHTNSANTQPILNYNASLLVKLIRRYLLPMVNW</sequence>
<accession>K3YKP7</accession>